<organism evidence="2 3">
    <name type="scientific">Mytilus galloprovincialis</name>
    <name type="common">Mediterranean mussel</name>
    <dbReference type="NCBI Taxonomy" id="29158"/>
    <lineage>
        <taxon>Eukaryota</taxon>
        <taxon>Metazoa</taxon>
        <taxon>Spiralia</taxon>
        <taxon>Lophotrochozoa</taxon>
        <taxon>Mollusca</taxon>
        <taxon>Bivalvia</taxon>
        <taxon>Autobranchia</taxon>
        <taxon>Pteriomorphia</taxon>
        <taxon>Mytilida</taxon>
        <taxon>Mytiloidea</taxon>
        <taxon>Mytilidae</taxon>
        <taxon>Mytilinae</taxon>
        <taxon>Mytilus</taxon>
    </lineage>
</organism>
<dbReference type="Gene3D" id="3.30.70.270">
    <property type="match status" value="1"/>
</dbReference>
<dbReference type="InterPro" id="IPR043128">
    <property type="entry name" value="Rev_trsase/Diguanyl_cyclase"/>
</dbReference>
<evidence type="ECO:0000313" key="2">
    <source>
        <dbReference type="EMBL" id="VDI35786.1"/>
    </source>
</evidence>
<evidence type="ECO:0000259" key="1">
    <source>
        <dbReference type="PROSITE" id="PS50878"/>
    </source>
</evidence>
<dbReference type="Proteomes" id="UP000596742">
    <property type="component" value="Unassembled WGS sequence"/>
</dbReference>
<accession>A0A8B6EKR8</accession>
<dbReference type="CDD" id="cd00229">
    <property type="entry name" value="SGNH_hydrolase"/>
    <property type="match status" value="1"/>
</dbReference>
<name>A0A8B6EKR8_MYTGA</name>
<dbReference type="PANTHER" id="PTHR33050">
    <property type="entry name" value="REVERSE TRANSCRIPTASE DOMAIN-CONTAINING PROTEIN"/>
    <property type="match status" value="1"/>
</dbReference>
<dbReference type="Gene3D" id="3.40.50.1110">
    <property type="entry name" value="SGNH hydrolase"/>
    <property type="match status" value="1"/>
</dbReference>
<dbReference type="EMBL" id="UYJE01005271">
    <property type="protein sequence ID" value="VDI35786.1"/>
    <property type="molecule type" value="Genomic_DNA"/>
</dbReference>
<dbReference type="PANTHER" id="PTHR33050:SF8">
    <property type="entry name" value="REVERSE TRANSCRIPTASE DOMAIN-CONTAINING PROTEIN"/>
    <property type="match status" value="1"/>
</dbReference>
<dbReference type="Pfam" id="PF00078">
    <property type="entry name" value="RVT_1"/>
    <property type="match status" value="1"/>
</dbReference>
<proteinExistence type="predicted"/>
<dbReference type="PROSITE" id="PS50878">
    <property type="entry name" value="RT_POL"/>
    <property type="match status" value="1"/>
</dbReference>
<dbReference type="OrthoDB" id="8957104at2759"/>
<dbReference type="InterPro" id="IPR036514">
    <property type="entry name" value="SGNH_hydro_sf"/>
</dbReference>
<dbReference type="SUPFAM" id="SSF52266">
    <property type="entry name" value="SGNH hydrolase"/>
    <property type="match status" value="1"/>
</dbReference>
<evidence type="ECO:0000313" key="3">
    <source>
        <dbReference type="Proteomes" id="UP000596742"/>
    </source>
</evidence>
<sequence>MSEVENGRIAGPFYYRPISNLRVSPIGIVPKKTGGFRLITHLSSPANGGVNDFIDELYTSVKYSTFDNAVNMIKKLGFKTEIAKMDTKSAFRLLPMFPGEFDLLGFKIEDWYFIEKTLPMGLSVSCSHFNRFSSFLHWAVERKSGISDIDHYLDDFLFAGAENTDNCRKLMSTFCNVCVELGVPLAEDKTEGPSTRITYLGYQKDIWIIGSSIVTRASEHAHIRPIGDSLGLEKIGCELVWIGMSGMKWQNLVSLVQSILNWKSIPFSVIIHCGGNDIGDTPCGKLLYHMKFTIAILSKMLPDTALVWSNILPRYKWRFSNNTGAMETTRRRINRGMRSYLLKIGGYVIKHTDFEDKHVGLFSDDGVHLSFIGNDIYLNQIQGALEMFFKFPHCLVFPYNE</sequence>
<comment type="caution">
    <text evidence="2">The sequence shown here is derived from an EMBL/GenBank/DDBJ whole genome shotgun (WGS) entry which is preliminary data.</text>
</comment>
<keyword evidence="3" id="KW-1185">Reference proteome</keyword>
<reference evidence="2" key="1">
    <citation type="submission" date="2018-11" db="EMBL/GenBank/DDBJ databases">
        <authorList>
            <person name="Alioto T."/>
            <person name="Alioto T."/>
        </authorList>
    </citation>
    <scope>NUCLEOTIDE SEQUENCE</scope>
</reference>
<protein>
    <recommendedName>
        <fullName evidence="1">Reverse transcriptase domain-containing protein</fullName>
    </recommendedName>
</protein>
<dbReference type="AlphaFoldDB" id="A0A8B6EKR8"/>
<dbReference type="InterPro" id="IPR052055">
    <property type="entry name" value="Hepadnavirus_pol/RT"/>
</dbReference>
<gene>
    <name evidence="2" type="ORF">MGAL_10B057258</name>
</gene>
<dbReference type="SUPFAM" id="SSF56672">
    <property type="entry name" value="DNA/RNA polymerases"/>
    <property type="match status" value="1"/>
</dbReference>
<dbReference type="InterPro" id="IPR000477">
    <property type="entry name" value="RT_dom"/>
</dbReference>
<feature type="domain" description="Reverse transcriptase" evidence="1">
    <location>
        <begin position="10"/>
        <end position="204"/>
    </location>
</feature>
<dbReference type="InterPro" id="IPR043502">
    <property type="entry name" value="DNA/RNA_pol_sf"/>
</dbReference>